<reference evidence="1" key="1">
    <citation type="submission" date="2022-06" db="EMBL/GenBank/DDBJ databases">
        <title>Novel species in genus nocardia.</title>
        <authorList>
            <person name="Li F."/>
        </authorList>
    </citation>
    <scope>NUCLEOTIDE SEQUENCE</scope>
    <source>
        <strain evidence="1">CDC141</strain>
    </source>
</reference>
<dbReference type="RefSeq" id="WP_251916575.1">
    <property type="nucleotide sequence ID" value="NZ_JAMRXG010000015.1"/>
</dbReference>
<dbReference type="EMBL" id="JAMRXG010000015">
    <property type="protein sequence ID" value="MCM6777439.1"/>
    <property type="molecule type" value="Genomic_DNA"/>
</dbReference>
<sequence length="157" mass="17260">MRLEELVTPQDWAAAYRRIFGLPRVHVTSPGFVVLPLVDSIAAVNTPEPLGALILGELTVRGIPGPVLVRDRPPRRTFLAVFDGYPSLECTVQLERHSVDIGPHRSNVILPTGFGRHTHEGRWWARAPQRDESLPLLSEVVAAAMSTLRVSGTSATR</sequence>
<protein>
    <submittedName>
        <fullName evidence="1">Uncharacterized protein</fullName>
    </submittedName>
</protein>
<proteinExistence type="predicted"/>
<evidence type="ECO:0000313" key="1">
    <source>
        <dbReference type="EMBL" id="MCM6777439.1"/>
    </source>
</evidence>
<dbReference type="Proteomes" id="UP001139157">
    <property type="component" value="Unassembled WGS sequence"/>
</dbReference>
<comment type="caution">
    <text evidence="1">The sequence shown here is derived from an EMBL/GenBank/DDBJ whole genome shotgun (WGS) entry which is preliminary data.</text>
</comment>
<accession>A0A9X2EBP1</accession>
<dbReference type="AlphaFoldDB" id="A0A9X2EBP1"/>
<evidence type="ECO:0000313" key="2">
    <source>
        <dbReference type="Proteomes" id="UP001139157"/>
    </source>
</evidence>
<keyword evidence="2" id="KW-1185">Reference proteome</keyword>
<name>A0A9X2EBP1_9NOCA</name>
<gene>
    <name evidence="1" type="ORF">NDR86_28520</name>
</gene>
<organism evidence="1 2">
    <name type="scientific">Nocardia pulmonis</name>
    <dbReference type="NCBI Taxonomy" id="2951408"/>
    <lineage>
        <taxon>Bacteria</taxon>
        <taxon>Bacillati</taxon>
        <taxon>Actinomycetota</taxon>
        <taxon>Actinomycetes</taxon>
        <taxon>Mycobacteriales</taxon>
        <taxon>Nocardiaceae</taxon>
        <taxon>Nocardia</taxon>
    </lineage>
</organism>